<dbReference type="InParanoid" id="D9Q2Y8"/>
<dbReference type="EMBL" id="CP001742">
    <property type="protein sequence ID" value="ADL19676.1"/>
    <property type="molecule type" value="Genomic_DNA"/>
</dbReference>
<dbReference type="AlphaFoldDB" id="D9Q2Y8"/>
<dbReference type="eggNOG" id="arCOG05930">
    <property type="taxonomic scope" value="Archaea"/>
</dbReference>
<dbReference type="RefSeq" id="WP_013267188.1">
    <property type="nucleotide sequence ID" value="NC_014374.1"/>
</dbReference>
<evidence type="ECO:0000313" key="3">
    <source>
        <dbReference type="Proteomes" id="UP000000346"/>
    </source>
</evidence>
<feature type="transmembrane region" description="Helical" evidence="1">
    <location>
        <begin position="6"/>
        <end position="28"/>
    </location>
</feature>
<reference evidence="2 3" key="1">
    <citation type="journal article" date="2010" name="Appl. Environ. Microbiol.">
        <title>The genome sequence of the crenarchaeon Acidilobus saccharovorans supports a new order, Acidilobales, and suggests an important ecological role in terrestrial acidic hot springs.</title>
        <authorList>
            <person name="Mardanov A.V."/>
            <person name="Svetlitchnyi V.A."/>
            <person name="Beletsky A.V."/>
            <person name="Prokofeva M.I."/>
            <person name="Bonch-Osmolovskaya E.A."/>
            <person name="Ravin N.V."/>
            <person name="Skryabin K.G."/>
        </authorList>
    </citation>
    <scope>NUCLEOTIDE SEQUENCE [LARGE SCALE GENOMIC DNA]</scope>
    <source>
        <strain evidence="3">DSM 16705 / JCM 18335 / VKM B-2471 / 345-15</strain>
    </source>
</reference>
<dbReference type="Proteomes" id="UP000000346">
    <property type="component" value="Chromosome"/>
</dbReference>
<keyword evidence="1" id="KW-0812">Transmembrane</keyword>
<protein>
    <submittedName>
        <fullName evidence="2">Uncharacterized protein</fullName>
    </submittedName>
</protein>
<organism evidence="2 3">
    <name type="scientific">Acidilobus saccharovorans (strain DSM 16705 / JCM 18335 / VKM B-2471 / 345-15)</name>
    <dbReference type="NCBI Taxonomy" id="666510"/>
    <lineage>
        <taxon>Archaea</taxon>
        <taxon>Thermoproteota</taxon>
        <taxon>Thermoprotei</taxon>
        <taxon>Acidilobales</taxon>
        <taxon>Acidilobaceae</taxon>
        <taxon>Acidilobus</taxon>
    </lineage>
</organism>
<feature type="transmembrane region" description="Helical" evidence="1">
    <location>
        <begin position="48"/>
        <end position="67"/>
    </location>
</feature>
<proteinExistence type="predicted"/>
<dbReference type="GeneID" id="9499526"/>
<feature type="transmembrane region" description="Helical" evidence="1">
    <location>
        <begin position="165"/>
        <end position="185"/>
    </location>
</feature>
<accession>D9Q2Y8</accession>
<dbReference type="KEGG" id="asc:ASAC_1271"/>
<evidence type="ECO:0000313" key="2">
    <source>
        <dbReference type="EMBL" id="ADL19676.1"/>
    </source>
</evidence>
<keyword evidence="1" id="KW-1133">Transmembrane helix</keyword>
<dbReference type="HOGENOM" id="CLU_591356_0_0_2"/>
<dbReference type="STRING" id="666510.ASAC_1271"/>
<dbReference type="OrthoDB" id="43622at2157"/>
<feature type="transmembrane region" description="Helical" evidence="1">
    <location>
        <begin position="141"/>
        <end position="158"/>
    </location>
</feature>
<evidence type="ECO:0000256" key="1">
    <source>
        <dbReference type="SAM" id="Phobius"/>
    </source>
</evidence>
<keyword evidence="1" id="KW-0472">Membrane</keyword>
<feature type="transmembrane region" description="Helical" evidence="1">
    <location>
        <begin position="426"/>
        <end position="448"/>
    </location>
</feature>
<keyword evidence="3" id="KW-1185">Reference proteome</keyword>
<gene>
    <name evidence="2" type="ordered locus">ASAC_1271</name>
</gene>
<name>D9Q2Y8_ACIS3</name>
<sequence length="462" mass="49591">MISYGYLFQLAVKLALLSFYIGVLIYALPIPVRGVKRWGGTLVRDSMFSFILAISLTAIMEFAQGLAGMLGGSWPYFDSWLTNGIELLLSVKVALLALSSLASYVPGGSAARALVSPFNDALTADLLLMVTLAAIEAIVRYAGTLIALLGLVLFALPFRLGREAGAWFIAFVVTFSVGLQVMPAFESAIASSPSIGVSPGAAALGLTYEKVAIYTASGQPLGDSVLELYANVSGSATKVAQYWVEGDGYAYDPQSPQPQMVSMPSSQPVYAYDVIDGVGSLLEPYPFNPSNYSFSQQVTLRSPYIIYTAGDDVVIFTNQPGQVNLTPSANGVKVVANLGYGGLLEVRAPQGCEVNVSSDIRPGHSTWTWLGVSGNSWYFEGPLNLSATVSFGRCQAANVTEFVTIDYATKFFGINYLSVNVVEEFIVYYMVVPFMYMATLTTIAYALARLLGGRRGIMPRVL</sequence>